<proteinExistence type="inferred from homology"/>
<reference evidence="6 7" key="1">
    <citation type="submission" date="2020-08" db="EMBL/GenBank/DDBJ databases">
        <title>Genome public.</title>
        <authorList>
            <person name="Liu C."/>
            <person name="Sun Q."/>
        </authorList>
    </citation>
    <scope>NUCLEOTIDE SEQUENCE [LARGE SCALE GENOMIC DNA]</scope>
    <source>
        <strain evidence="6 7">NSJ-56</strain>
    </source>
</reference>
<keyword evidence="2" id="KW-0805">Transcription regulation</keyword>
<evidence type="ECO:0000313" key="6">
    <source>
        <dbReference type="EMBL" id="MBC5623624.1"/>
    </source>
</evidence>
<evidence type="ECO:0000256" key="1">
    <source>
        <dbReference type="ARBA" id="ARBA00010641"/>
    </source>
</evidence>
<dbReference type="Gene3D" id="1.10.10.10">
    <property type="entry name" value="Winged helix-like DNA-binding domain superfamily/Winged helix DNA-binding domain"/>
    <property type="match status" value="1"/>
</dbReference>
<dbReference type="SUPFAM" id="SSF88659">
    <property type="entry name" value="Sigma3 and sigma4 domains of RNA polymerase sigma factors"/>
    <property type="match status" value="1"/>
</dbReference>
<keyword evidence="7" id="KW-1185">Reference proteome</keyword>
<dbReference type="InterPro" id="IPR036388">
    <property type="entry name" value="WH-like_DNA-bd_sf"/>
</dbReference>
<dbReference type="InterPro" id="IPR013324">
    <property type="entry name" value="RNA_pol_sigma_r3/r4-like"/>
</dbReference>
<protein>
    <submittedName>
        <fullName evidence="6">RNA polymerase sigma-70 factor</fullName>
    </submittedName>
</protein>
<name>A0ABR7D6U3_9BACT</name>
<comment type="similarity">
    <text evidence="1">Belongs to the sigma-70 factor family. ECF subfamily.</text>
</comment>
<dbReference type="SUPFAM" id="SSF88946">
    <property type="entry name" value="Sigma2 domain of RNA polymerase sigma factors"/>
    <property type="match status" value="1"/>
</dbReference>
<evidence type="ECO:0000256" key="4">
    <source>
        <dbReference type="ARBA" id="ARBA00023163"/>
    </source>
</evidence>
<dbReference type="InterPro" id="IPR013325">
    <property type="entry name" value="RNA_pol_sigma_r2"/>
</dbReference>
<organism evidence="6 7">
    <name type="scientific">Butyricimonas hominis</name>
    <dbReference type="NCBI Taxonomy" id="2763032"/>
    <lineage>
        <taxon>Bacteria</taxon>
        <taxon>Pseudomonadati</taxon>
        <taxon>Bacteroidota</taxon>
        <taxon>Bacteroidia</taxon>
        <taxon>Bacteroidales</taxon>
        <taxon>Odoribacteraceae</taxon>
        <taxon>Butyricimonas</taxon>
    </lineage>
</organism>
<gene>
    <name evidence="6" type="ORF">H8S64_21250</name>
</gene>
<dbReference type="Proteomes" id="UP000646484">
    <property type="component" value="Unassembled WGS sequence"/>
</dbReference>
<dbReference type="InterPro" id="IPR013249">
    <property type="entry name" value="RNA_pol_sigma70_r4_t2"/>
</dbReference>
<feature type="domain" description="RNA polymerase sigma factor 70 region 4 type 2" evidence="5">
    <location>
        <begin position="120"/>
        <end position="170"/>
    </location>
</feature>
<dbReference type="PANTHER" id="PTHR43133">
    <property type="entry name" value="RNA POLYMERASE ECF-TYPE SIGMA FACTO"/>
    <property type="match status" value="1"/>
</dbReference>
<evidence type="ECO:0000259" key="5">
    <source>
        <dbReference type="Pfam" id="PF08281"/>
    </source>
</evidence>
<dbReference type="InterPro" id="IPR014284">
    <property type="entry name" value="RNA_pol_sigma-70_dom"/>
</dbReference>
<sequence length="189" mass="22515">MMIAEKILRMFGETEEKAFRLLYDTYYKTLVLFANQVVNDKEVAKDIVQDYLAKFWVTKPYKTLKSGLDKYIFQAVKFSAITYLKEARRKEDSYQSFSREVMSEEDTIQLEEQVDIIKVVYQMIDLLPAERRQVFMMVFVDGMSYQEVAERLEISKNTVKTQLSRALKFLRKEMKDNDIPFLFIFLVKK</sequence>
<dbReference type="PANTHER" id="PTHR43133:SF46">
    <property type="entry name" value="RNA POLYMERASE SIGMA-70 FACTOR ECF SUBFAMILY"/>
    <property type="match status" value="1"/>
</dbReference>
<dbReference type="RefSeq" id="WP_186978646.1">
    <property type="nucleotide sequence ID" value="NZ_JACOOH010000012.1"/>
</dbReference>
<comment type="caution">
    <text evidence="6">The sequence shown here is derived from an EMBL/GenBank/DDBJ whole genome shotgun (WGS) entry which is preliminary data.</text>
</comment>
<dbReference type="NCBIfam" id="TIGR02985">
    <property type="entry name" value="Sig70_bacteroi1"/>
    <property type="match status" value="1"/>
</dbReference>
<dbReference type="NCBIfam" id="TIGR02937">
    <property type="entry name" value="sigma70-ECF"/>
    <property type="match status" value="1"/>
</dbReference>
<dbReference type="Gene3D" id="1.10.1740.10">
    <property type="match status" value="1"/>
</dbReference>
<keyword evidence="4" id="KW-0804">Transcription</keyword>
<dbReference type="EMBL" id="JACOOH010000012">
    <property type="protein sequence ID" value="MBC5623624.1"/>
    <property type="molecule type" value="Genomic_DNA"/>
</dbReference>
<dbReference type="InterPro" id="IPR039425">
    <property type="entry name" value="RNA_pol_sigma-70-like"/>
</dbReference>
<accession>A0ABR7D6U3</accession>
<keyword evidence="3" id="KW-0731">Sigma factor</keyword>
<dbReference type="CDD" id="cd06171">
    <property type="entry name" value="Sigma70_r4"/>
    <property type="match status" value="1"/>
</dbReference>
<dbReference type="InterPro" id="IPR014327">
    <property type="entry name" value="RNA_pol_sigma70_bacteroid"/>
</dbReference>
<evidence type="ECO:0000313" key="7">
    <source>
        <dbReference type="Proteomes" id="UP000646484"/>
    </source>
</evidence>
<evidence type="ECO:0000256" key="3">
    <source>
        <dbReference type="ARBA" id="ARBA00023082"/>
    </source>
</evidence>
<evidence type="ECO:0000256" key="2">
    <source>
        <dbReference type="ARBA" id="ARBA00023015"/>
    </source>
</evidence>
<dbReference type="Pfam" id="PF08281">
    <property type="entry name" value="Sigma70_r4_2"/>
    <property type="match status" value="1"/>
</dbReference>